<evidence type="ECO:0000256" key="1">
    <source>
        <dbReference type="ARBA" id="ARBA00022490"/>
    </source>
</evidence>
<comment type="domain">
    <text evidence="5">The PRC barrel domain binds ribosomal protein uS19.</text>
</comment>
<dbReference type="Pfam" id="PF01782">
    <property type="entry name" value="RimM"/>
    <property type="match status" value="1"/>
</dbReference>
<dbReference type="Gene3D" id="2.40.30.60">
    <property type="entry name" value="RimM"/>
    <property type="match status" value="1"/>
</dbReference>
<gene>
    <name evidence="5" type="primary">rimM</name>
    <name evidence="8" type="ORF">EDD63_11331</name>
</gene>
<evidence type="ECO:0000259" key="6">
    <source>
        <dbReference type="Pfam" id="PF01782"/>
    </source>
</evidence>
<reference evidence="8 9" key="1">
    <citation type="submission" date="2019-03" db="EMBL/GenBank/DDBJ databases">
        <title>Genomic Encyclopedia of Type Strains, Phase IV (KMG-IV): sequencing the most valuable type-strain genomes for metagenomic binning, comparative biology and taxonomic classification.</title>
        <authorList>
            <person name="Goeker M."/>
        </authorList>
    </citation>
    <scope>NUCLEOTIDE SEQUENCE [LARGE SCALE GENOMIC DNA]</scope>
    <source>
        <strain evidence="8 9">DSM 28867</strain>
    </source>
</reference>
<keyword evidence="9" id="KW-1185">Reference proteome</keyword>
<evidence type="ECO:0000256" key="2">
    <source>
        <dbReference type="ARBA" id="ARBA00022517"/>
    </source>
</evidence>
<keyword evidence="4 5" id="KW-0143">Chaperone</keyword>
<dbReference type="Pfam" id="PF24986">
    <property type="entry name" value="PRC_RimM"/>
    <property type="match status" value="1"/>
</dbReference>
<sequence>MEKIEIGQIVNTHGLRGELKIKLDTDFANERFKVGNTVFVGDLPLVVHSFRMNKGMALVAFKELLDINLVEKYKGEKVFVNREDIKDDGKGYYFFDLVGCEVIDQHGTSLGIVDEMIDTAANPIMRVNQKILIPFVDAFVKSVDLDQKQIVIEVIEGLL</sequence>
<keyword evidence="2 5" id="KW-0690">Ribosome biogenesis</keyword>
<dbReference type="NCBIfam" id="TIGR02273">
    <property type="entry name" value="16S_RimM"/>
    <property type="match status" value="1"/>
</dbReference>
<dbReference type="InterPro" id="IPR036976">
    <property type="entry name" value="RimM_N_sf"/>
</dbReference>
<comment type="caution">
    <text evidence="8">The sequence shown here is derived from an EMBL/GenBank/DDBJ whole genome shotgun (WGS) entry which is preliminary data.</text>
</comment>
<evidence type="ECO:0000259" key="7">
    <source>
        <dbReference type="Pfam" id="PF24986"/>
    </source>
</evidence>
<dbReference type="PANTHER" id="PTHR33692:SF1">
    <property type="entry name" value="RIBOSOME MATURATION FACTOR RIMM"/>
    <property type="match status" value="1"/>
</dbReference>
<feature type="domain" description="RimM N-terminal" evidence="6">
    <location>
        <begin position="6"/>
        <end position="84"/>
    </location>
</feature>
<dbReference type="InterPro" id="IPR002676">
    <property type="entry name" value="RimM_N"/>
</dbReference>
<dbReference type="AlphaFoldDB" id="A0A4R7ZXD4"/>
<evidence type="ECO:0000256" key="3">
    <source>
        <dbReference type="ARBA" id="ARBA00022552"/>
    </source>
</evidence>
<comment type="subcellular location">
    <subcellularLocation>
        <location evidence="5">Cytoplasm</location>
    </subcellularLocation>
</comment>
<evidence type="ECO:0000313" key="9">
    <source>
        <dbReference type="Proteomes" id="UP000294743"/>
    </source>
</evidence>
<dbReference type="RefSeq" id="WP_166667553.1">
    <property type="nucleotide sequence ID" value="NZ_SODD01000013.1"/>
</dbReference>
<comment type="subunit">
    <text evidence="5">Binds ribosomal protein uS19.</text>
</comment>
<dbReference type="Proteomes" id="UP000294743">
    <property type="component" value="Unassembled WGS sequence"/>
</dbReference>
<dbReference type="GO" id="GO:0042274">
    <property type="term" value="P:ribosomal small subunit biogenesis"/>
    <property type="evidence" value="ECO:0007669"/>
    <property type="project" value="UniProtKB-UniRule"/>
</dbReference>
<dbReference type="HAMAP" id="MF_00014">
    <property type="entry name" value="Ribosome_mat_RimM"/>
    <property type="match status" value="1"/>
</dbReference>
<dbReference type="GO" id="GO:0043022">
    <property type="term" value="F:ribosome binding"/>
    <property type="evidence" value="ECO:0007669"/>
    <property type="project" value="InterPro"/>
</dbReference>
<dbReference type="GO" id="GO:0005737">
    <property type="term" value="C:cytoplasm"/>
    <property type="evidence" value="ECO:0007669"/>
    <property type="project" value="UniProtKB-SubCell"/>
</dbReference>
<dbReference type="InterPro" id="IPR056792">
    <property type="entry name" value="PRC_RimM"/>
</dbReference>
<dbReference type="SUPFAM" id="SSF50447">
    <property type="entry name" value="Translation proteins"/>
    <property type="match status" value="1"/>
</dbReference>
<evidence type="ECO:0000313" key="8">
    <source>
        <dbReference type="EMBL" id="TDW20350.1"/>
    </source>
</evidence>
<dbReference type="SUPFAM" id="SSF50346">
    <property type="entry name" value="PRC-barrel domain"/>
    <property type="match status" value="1"/>
</dbReference>
<dbReference type="EMBL" id="SODD01000013">
    <property type="protein sequence ID" value="TDW20350.1"/>
    <property type="molecule type" value="Genomic_DNA"/>
</dbReference>
<evidence type="ECO:0000256" key="4">
    <source>
        <dbReference type="ARBA" id="ARBA00023186"/>
    </source>
</evidence>
<evidence type="ECO:0000256" key="5">
    <source>
        <dbReference type="HAMAP-Rule" id="MF_00014"/>
    </source>
</evidence>
<dbReference type="PANTHER" id="PTHR33692">
    <property type="entry name" value="RIBOSOME MATURATION FACTOR RIMM"/>
    <property type="match status" value="1"/>
</dbReference>
<dbReference type="GO" id="GO:0006364">
    <property type="term" value="P:rRNA processing"/>
    <property type="evidence" value="ECO:0007669"/>
    <property type="project" value="UniProtKB-UniRule"/>
</dbReference>
<proteinExistence type="inferred from homology"/>
<dbReference type="InterPro" id="IPR011033">
    <property type="entry name" value="PRC_barrel-like_sf"/>
</dbReference>
<keyword evidence="3 5" id="KW-0698">rRNA processing</keyword>
<comment type="similarity">
    <text evidence="5">Belongs to the RimM family.</text>
</comment>
<organism evidence="8 9">
    <name type="scientific">Breznakia blatticola</name>
    <dbReference type="NCBI Taxonomy" id="1754012"/>
    <lineage>
        <taxon>Bacteria</taxon>
        <taxon>Bacillati</taxon>
        <taxon>Bacillota</taxon>
        <taxon>Erysipelotrichia</taxon>
        <taxon>Erysipelotrichales</taxon>
        <taxon>Erysipelotrichaceae</taxon>
        <taxon>Breznakia</taxon>
    </lineage>
</organism>
<name>A0A4R7ZXD4_9FIRM</name>
<keyword evidence="1 5" id="KW-0963">Cytoplasm</keyword>
<dbReference type="Gene3D" id="2.30.30.240">
    <property type="entry name" value="PRC-barrel domain"/>
    <property type="match status" value="1"/>
</dbReference>
<protein>
    <recommendedName>
        <fullName evidence="5">Ribosome maturation factor RimM</fullName>
    </recommendedName>
</protein>
<dbReference type="InterPro" id="IPR011961">
    <property type="entry name" value="RimM"/>
</dbReference>
<comment type="function">
    <text evidence="5">An accessory protein needed during the final step in the assembly of 30S ribosomal subunit, possibly for assembly of the head region. Essential for efficient processing of 16S rRNA. May be needed both before and after RbfA during the maturation of 16S rRNA. It has affinity for free ribosomal 30S subunits but not for 70S ribosomes.</text>
</comment>
<feature type="domain" description="Ribosome maturation factor RimM PRC barrel" evidence="7">
    <location>
        <begin position="95"/>
        <end position="157"/>
    </location>
</feature>
<dbReference type="GO" id="GO:0005840">
    <property type="term" value="C:ribosome"/>
    <property type="evidence" value="ECO:0007669"/>
    <property type="project" value="InterPro"/>
</dbReference>
<accession>A0A4R7ZXD4</accession>
<dbReference type="InterPro" id="IPR009000">
    <property type="entry name" value="Transl_B-barrel_sf"/>
</dbReference>